<name>X0XFF8_9ZZZZ</name>
<dbReference type="AlphaFoldDB" id="X0XFF8"/>
<reference evidence="1" key="1">
    <citation type="journal article" date="2014" name="Front. Microbiol.">
        <title>High frequency of phylogenetically diverse reductive dehalogenase-homologous genes in deep subseafloor sedimentary metagenomes.</title>
        <authorList>
            <person name="Kawai M."/>
            <person name="Futagami T."/>
            <person name="Toyoda A."/>
            <person name="Takaki Y."/>
            <person name="Nishi S."/>
            <person name="Hori S."/>
            <person name="Arai W."/>
            <person name="Tsubouchi T."/>
            <person name="Morono Y."/>
            <person name="Uchiyama I."/>
            <person name="Ito T."/>
            <person name="Fujiyama A."/>
            <person name="Inagaki F."/>
            <person name="Takami H."/>
        </authorList>
    </citation>
    <scope>NUCLEOTIDE SEQUENCE</scope>
    <source>
        <strain evidence="1">Expedition CK06-06</strain>
    </source>
</reference>
<feature type="non-terminal residue" evidence="1">
    <location>
        <position position="58"/>
    </location>
</feature>
<comment type="caution">
    <text evidence="1">The sequence shown here is derived from an EMBL/GenBank/DDBJ whole genome shotgun (WGS) entry which is preliminary data.</text>
</comment>
<accession>X0XFF8</accession>
<sequence length="58" mass="6822">MTEILQKSRPMVRGTDGFIIPWNRSQIVEQLLTETKLAEQFYEVRAINRQEAEEIANE</sequence>
<gene>
    <name evidence="1" type="ORF">S01H1_68854</name>
</gene>
<dbReference type="EMBL" id="BARS01045676">
    <property type="protein sequence ID" value="GAG35378.1"/>
    <property type="molecule type" value="Genomic_DNA"/>
</dbReference>
<proteinExistence type="predicted"/>
<protein>
    <submittedName>
        <fullName evidence="1">Uncharacterized protein</fullName>
    </submittedName>
</protein>
<evidence type="ECO:0000313" key="1">
    <source>
        <dbReference type="EMBL" id="GAG35378.1"/>
    </source>
</evidence>
<organism evidence="1">
    <name type="scientific">marine sediment metagenome</name>
    <dbReference type="NCBI Taxonomy" id="412755"/>
    <lineage>
        <taxon>unclassified sequences</taxon>
        <taxon>metagenomes</taxon>
        <taxon>ecological metagenomes</taxon>
    </lineage>
</organism>